<keyword evidence="2" id="KW-0479">Metal-binding</keyword>
<dbReference type="Pfam" id="PF07731">
    <property type="entry name" value="Cu-oxidase_2"/>
    <property type="match status" value="1"/>
</dbReference>
<dbReference type="Gene3D" id="2.60.40.420">
    <property type="entry name" value="Cupredoxins - blue copper proteins"/>
    <property type="match status" value="2"/>
</dbReference>
<accession>A0AAD2CH72</accession>
<feature type="domain" description="Plastocyanin-like" evidence="6">
    <location>
        <begin position="152"/>
        <end position="247"/>
    </location>
</feature>
<dbReference type="PANTHER" id="PTHR11709:SF518">
    <property type="entry name" value="MULTICOPPER OXIDASE"/>
    <property type="match status" value="1"/>
</dbReference>
<dbReference type="PROSITE" id="PS00080">
    <property type="entry name" value="MULTICOPPER_OXIDASE2"/>
    <property type="match status" value="1"/>
</dbReference>
<organism evidence="7 8">
    <name type="scientific">Cylindrotheca closterium</name>
    <dbReference type="NCBI Taxonomy" id="2856"/>
    <lineage>
        <taxon>Eukaryota</taxon>
        <taxon>Sar</taxon>
        <taxon>Stramenopiles</taxon>
        <taxon>Ochrophyta</taxon>
        <taxon>Bacillariophyta</taxon>
        <taxon>Bacillariophyceae</taxon>
        <taxon>Bacillariophycidae</taxon>
        <taxon>Bacillariales</taxon>
        <taxon>Bacillariaceae</taxon>
        <taxon>Cylindrotheca</taxon>
    </lineage>
</organism>
<keyword evidence="3" id="KW-0560">Oxidoreductase</keyword>
<dbReference type="GO" id="GO:0005507">
    <property type="term" value="F:copper ion binding"/>
    <property type="evidence" value="ECO:0007669"/>
    <property type="project" value="InterPro"/>
</dbReference>
<dbReference type="GO" id="GO:0016491">
    <property type="term" value="F:oxidoreductase activity"/>
    <property type="evidence" value="ECO:0007669"/>
    <property type="project" value="UniProtKB-KW"/>
</dbReference>
<evidence type="ECO:0000256" key="2">
    <source>
        <dbReference type="ARBA" id="ARBA00022723"/>
    </source>
</evidence>
<keyword evidence="4" id="KW-1133">Transmembrane helix</keyword>
<evidence type="ECO:0000313" key="7">
    <source>
        <dbReference type="EMBL" id="CAJ1932625.1"/>
    </source>
</evidence>
<comment type="caution">
    <text evidence="7">The sequence shown here is derived from an EMBL/GenBank/DDBJ whole genome shotgun (WGS) entry which is preliminary data.</text>
</comment>
<evidence type="ECO:0000256" key="3">
    <source>
        <dbReference type="ARBA" id="ARBA00023002"/>
    </source>
</evidence>
<keyword evidence="4" id="KW-0472">Membrane</keyword>
<dbReference type="InterPro" id="IPR008972">
    <property type="entry name" value="Cupredoxin"/>
</dbReference>
<reference evidence="7" key="1">
    <citation type="submission" date="2023-08" db="EMBL/GenBank/DDBJ databases">
        <authorList>
            <person name="Audoor S."/>
            <person name="Bilcke G."/>
        </authorList>
    </citation>
    <scope>NUCLEOTIDE SEQUENCE</scope>
</reference>
<dbReference type="PANTHER" id="PTHR11709">
    <property type="entry name" value="MULTI-COPPER OXIDASE"/>
    <property type="match status" value="1"/>
</dbReference>
<protein>
    <recommendedName>
        <fullName evidence="9">Multicopper oxidase</fullName>
    </recommendedName>
</protein>
<feature type="transmembrane region" description="Helical" evidence="4">
    <location>
        <begin position="39"/>
        <end position="61"/>
    </location>
</feature>
<dbReference type="Pfam" id="PF07732">
    <property type="entry name" value="Cu-oxidase_3"/>
    <property type="match status" value="1"/>
</dbReference>
<evidence type="ECO:0000259" key="6">
    <source>
        <dbReference type="Pfam" id="PF07732"/>
    </source>
</evidence>
<sequence>MKYCKYGSIEDGDDLRPENTDLSSGGAEKQYLQPTRLRFIVSALFMLVVAFVLAETLHIPFKNIHTFQDEESSLIQDTSNSVVLSSTTSSSALLASENSTSLESFQWRRVSNGNFYVGYLEFCNIGNDTFFYRTAVSPTNSSSIPCENSKSTVSPVIRIRPRMNYKLILINRSNQPTNLHTHGFHVSGVGISDDITRKVDPGFCLEYHYRIKDNADVGTFWYHSHRHPISSKQVAGGAYGLLIIDEPHMDTFPLHLQRFFRNEVLLQYAGIRHKDKIHRTHLLNGRKEAMNITMNSNEYYYFRVSFVVISDPVSYFEILPEGACEARPMAYDGVFRSTLPHPESSAKHMLTLSSRLDLAMKCTDDAQVVFHQGELSSGAGLLNIRVIGDDNDASKETKSKQVRASPYWDAEQETSWTPRRPYYMPDLVNVNTNFWKVNKWNVTMDSVMVTKGNDTKPVKKWSINQMRWDPDIAIRELQLGQLVEWTLVNTGPHPFHIHVNKMQIVQEGGCGYRYEEGEYYDTISSEEPCLVRLQFWDFSGRIVAHCHKLSHEDHGMMVWIDVMGSDHGVNGTKQAECSDFALLDPQGP</sequence>
<dbReference type="InterPro" id="IPR002355">
    <property type="entry name" value="Cu_oxidase_Cu_BS"/>
</dbReference>
<evidence type="ECO:0000256" key="4">
    <source>
        <dbReference type="SAM" id="Phobius"/>
    </source>
</evidence>
<dbReference type="EMBL" id="CAKOGP040000224">
    <property type="protein sequence ID" value="CAJ1932625.1"/>
    <property type="molecule type" value="Genomic_DNA"/>
</dbReference>
<dbReference type="InterPro" id="IPR011706">
    <property type="entry name" value="Cu-oxidase_C"/>
</dbReference>
<evidence type="ECO:0000313" key="8">
    <source>
        <dbReference type="Proteomes" id="UP001295423"/>
    </source>
</evidence>
<feature type="domain" description="Plastocyanin-like" evidence="5">
    <location>
        <begin position="452"/>
        <end position="562"/>
    </location>
</feature>
<dbReference type="AlphaFoldDB" id="A0AAD2CH72"/>
<evidence type="ECO:0000256" key="1">
    <source>
        <dbReference type="ARBA" id="ARBA00010609"/>
    </source>
</evidence>
<dbReference type="InterPro" id="IPR045087">
    <property type="entry name" value="Cu-oxidase_fam"/>
</dbReference>
<proteinExistence type="inferred from homology"/>
<evidence type="ECO:0008006" key="9">
    <source>
        <dbReference type="Google" id="ProtNLM"/>
    </source>
</evidence>
<dbReference type="SUPFAM" id="SSF49503">
    <property type="entry name" value="Cupredoxins"/>
    <property type="match status" value="2"/>
</dbReference>
<dbReference type="Proteomes" id="UP001295423">
    <property type="component" value="Unassembled WGS sequence"/>
</dbReference>
<name>A0AAD2CH72_9STRA</name>
<gene>
    <name evidence="7" type="ORF">CYCCA115_LOCUS2930</name>
</gene>
<comment type="similarity">
    <text evidence="1">Belongs to the multicopper oxidase family.</text>
</comment>
<keyword evidence="8" id="KW-1185">Reference proteome</keyword>
<keyword evidence="4" id="KW-0812">Transmembrane</keyword>
<dbReference type="InterPro" id="IPR011707">
    <property type="entry name" value="Cu-oxidase-like_N"/>
</dbReference>
<evidence type="ECO:0000259" key="5">
    <source>
        <dbReference type="Pfam" id="PF07731"/>
    </source>
</evidence>